<dbReference type="SUPFAM" id="SSF53448">
    <property type="entry name" value="Nucleotide-diphospho-sugar transferases"/>
    <property type="match status" value="1"/>
</dbReference>
<evidence type="ECO:0000313" key="3">
    <source>
        <dbReference type="Proteomes" id="UP000253090"/>
    </source>
</evidence>
<reference evidence="2 3" key="1">
    <citation type="submission" date="2018-07" db="EMBL/GenBank/DDBJ databases">
        <title>Genomic Encyclopedia of Type Strains, Phase III (KMG-III): the genomes of soil and plant-associated and newly described type strains.</title>
        <authorList>
            <person name="Whitman W."/>
        </authorList>
    </citation>
    <scope>NUCLEOTIDE SEQUENCE [LARGE SCALE GENOMIC DNA]</scope>
    <source>
        <strain evidence="2 3">CECT 8333</strain>
    </source>
</reference>
<sequence>MIMPRPLRARGKHGVSIITCTKRPYCMRSLFRNYGRQSYGNKELIVILNNKNLKVSEYKKAAANYKNVRIYSLPDHVSLGSCLNYGVGLSKYGFIAKFDDDDYYAPGYLGDSVRTLIKSKADIAGKRSHYMSLSGKKILLHRYNNKANQYVPVVQGATLLVKRHVFGKVRFPDQTRGECVRFCSRSRAKGFKIYSGSPSNFLAMRRSNSKDHTWIVSNRTLLTRHVKVLKVTNKLRFVSSGRS</sequence>
<name>A0A369BB72_9BACL</name>
<proteinExistence type="predicted"/>
<dbReference type="InterPro" id="IPR001173">
    <property type="entry name" value="Glyco_trans_2-like"/>
</dbReference>
<dbReference type="EMBL" id="QPJW01000008">
    <property type="protein sequence ID" value="RCX17747.1"/>
    <property type="molecule type" value="Genomic_DNA"/>
</dbReference>
<feature type="domain" description="Glycosyltransferase 2-like" evidence="1">
    <location>
        <begin position="26"/>
        <end position="140"/>
    </location>
</feature>
<organism evidence="2 3">
    <name type="scientific">Fontibacillus phaseoli</name>
    <dbReference type="NCBI Taxonomy" id="1416533"/>
    <lineage>
        <taxon>Bacteria</taxon>
        <taxon>Bacillati</taxon>
        <taxon>Bacillota</taxon>
        <taxon>Bacilli</taxon>
        <taxon>Bacillales</taxon>
        <taxon>Paenibacillaceae</taxon>
        <taxon>Fontibacillus</taxon>
    </lineage>
</organism>
<keyword evidence="3" id="KW-1185">Reference proteome</keyword>
<evidence type="ECO:0000259" key="1">
    <source>
        <dbReference type="Pfam" id="PF00535"/>
    </source>
</evidence>
<dbReference type="Proteomes" id="UP000253090">
    <property type="component" value="Unassembled WGS sequence"/>
</dbReference>
<accession>A0A369BB72</accession>
<comment type="caution">
    <text evidence="2">The sequence shown here is derived from an EMBL/GenBank/DDBJ whole genome shotgun (WGS) entry which is preliminary data.</text>
</comment>
<dbReference type="GO" id="GO:0016740">
    <property type="term" value="F:transferase activity"/>
    <property type="evidence" value="ECO:0007669"/>
    <property type="project" value="UniProtKB-KW"/>
</dbReference>
<dbReference type="RefSeq" id="WP_342768263.1">
    <property type="nucleotide sequence ID" value="NZ_QPJW01000008.1"/>
</dbReference>
<gene>
    <name evidence="2" type="ORF">DFP94_108108</name>
</gene>
<dbReference type="AlphaFoldDB" id="A0A369BB72"/>
<protein>
    <submittedName>
        <fullName evidence="2">Glycosyl transferase family 2</fullName>
    </submittedName>
</protein>
<dbReference type="Gene3D" id="3.90.550.10">
    <property type="entry name" value="Spore Coat Polysaccharide Biosynthesis Protein SpsA, Chain A"/>
    <property type="match status" value="1"/>
</dbReference>
<evidence type="ECO:0000313" key="2">
    <source>
        <dbReference type="EMBL" id="RCX17747.1"/>
    </source>
</evidence>
<dbReference type="CDD" id="cd00761">
    <property type="entry name" value="Glyco_tranf_GTA_type"/>
    <property type="match status" value="1"/>
</dbReference>
<dbReference type="Pfam" id="PF00535">
    <property type="entry name" value="Glycos_transf_2"/>
    <property type="match status" value="1"/>
</dbReference>
<keyword evidence="2" id="KW-0808">Transferase</keyword>
<dbReference type="InterPro" id="IPR029044">
    <property type="entry name" value="Nucleotide-diphossugar_trans"/>
</dbReference>